<keyword evidence="2" id="KW-1185">Reference proteome</keyword>
<evidence type="ECO:0000313" key="1">
    <source>
        <dbReference type="EMBL" id="REF00021.1"/>
    </source>
</evidence>
<dbReference type="Gene3D" id="2.60.120.620">
    <property type="entry name" value="q2cbj1_9rhob like domain"/>
    <property type="match status" value="1"/>
</dbReference>
<comment type="caution">
    <text evidence="1">The sequence shown here is derived from an EMBL/GenBank/DDBJ whole genome shotgun (WGS) entry which is preliminary data.</text>
</comment>
<dbReference type="EMBL" id="QTTT01000001">
    <property type="protein sequence ID" value="REF00021.1"/>
    <property type="molecule type" value="Genomic_DNA"/>
</dbReference>
<dbReference type="SUPFAM" id="SSF51197">
    <property type="entry name" value="Clavaminate synthase-like"/>
    <property type="match status" value="1"/>
</dbReference>
<gene>
    <name evidence="1" type="ORF">DFJ69_5541</name>
</gene>
<evidence type="ECO:0008006" key="3">
    <source>
        <dbReference type="Google" id="ProtNLM"/>
    </source>
</evidence>
<dbReference type="Proteomes" id="UP000256661">
    <property type="component" value="Unassembled WGS sequence"/>
</dbReference>
<protein>
    <recommendedName>
        <fullName evidence="3">Phytanoyl-CoA dioxygenase PhyH</fullName>
    </recommendedName>
</protein>
<dbReference type="OrthoDB" id="9798771at2"/>
<organism evidence="1 2">
    <name type="scientific">Thermomonospora umbrina</name>
    <dbReference type="NCBI Taxonomy" id="111806"/>
    <lineage>
        <taxon>Bacteria</taxon>
        <taxon>Bacillati</taxon>
        <taxon>Actinomycetota</taxon>
        <taxon>Actinomycetes</taxon>
        <taxon>Streptosporangiales</taxon>
        <taxon>Thermomonosporaceae</taxon>
        <taxon>Thermomonospora</taxon>
    </lineage>
</organism>
<sequence>MDIEGFVRDGHVVIRRAFDADVAAACRAVIWTALRSHGIDRADRGTWRIPKVEVECPPGGPFAAAAGGAALLDAVDALIGAGRWRAPIPAHGGMPVKFPSEDWPGGTGWHIEGNWWGGEDYWTDVRSTGRGLTAFFLFSDIGPDDAPTRLVSGSHLFVPPLLAAAGPAGMSGTAVAERLRPSVLHRPVTHATGRAGDVYLLHPFMVHTATWPHSGTTPRMMSQPGIAVPDGFDLDGTDPSPVARAIVQGLTLAPER</sequence>
<accession>A0A3D9SZM7</accession>
<name>A0A3D9SZM7_9ACTN</name>
<dbReference type="RefSeq" id="WP_116025231.1">
    <property type="nucleotide sequence ID" value="NZ_QTTT01000001.1"/>
</dbReference>
<dbReference type="AlphaFoldDB" id="A0A3D9SZM7"/>
<evidence type="ECO:0000313" key="2">
    <source>
        <dbReference type="Proteomes" id="UP000256661"/>
    </source>
</evidence>
<reference evidence="1 2" key="1">
    <citation type="submission" date="2018-08" db="EMBL/GenBank/DDBJ databases">
        <title>Sequencing the genomes of 1000 actinobacteria strains.</title>
        <authorList>
            <person name="Klenk H.-P."/>
        </authorList>
    </citation>
    <scope>NUCLEOTIDE SEQUENCE [LARGE SCALE GENOMIC DNA]</scope>
    <source>
        <strain evidence="1 2">DSM 43927</strain>
    </source>
</reference>
<proteinExistence type="predicted"/>